<reference evidence="1 2" key="1">
    <citation type="submission" date="2019-07" db="EMBL/GenBank/DDBJ databases">
        <title>WGS assembly of Gossypium mustelinum.</title>
        <authorList>
            <person name="Chen Z.J."/>
            <person name="Sreedasyam A."/>
            <person name="Ando A."/>
            <person name="Song Q."/>
            <person name="De L."/>
            <person name="Hulse-Kemp A."/>
            <person name="Ding M."/>
            <person name="Ye W."/>
            <person name="Kirkbride R."/>
            <person name="Jenkins J."/>
            <person name="Plott C."/>
            <person name="Lovell J."/>
            <person name="Lin Y.-M."/>
            <person name="Vaughn R."/>
            <person name="Liu B."/>
            <person name="Li W."/>
            <person name="Simpson S."/>
            <person name="Scheffler B."/>
            <person name="Saski C."/>
            <person name="Grover C."/>
            <person name="Hu G."/>
            <person name="Conover J."/>
            <person name="Carlson J."/>
            <person name="Shu S."/>
            <person name="Boston L."/>
            <person name="Williams M."/>
            <person name="Peterson D."/>
            <person name="Mcgee K."/>
            <person name="Jones D."/>
            <person name="Wendel J."/>
            <person name="Stelly D."/>
            <person name="Grimwood J."/>
            <person name="Schmutz J."/>
        </authorList>
    </citation>
    <scope>NUCLEOTIDE SEQUENCE [LARGE SCALE GENOMIC DNA]</scope>
    <source>
        <strain evidence="1">1408120.09</strain>
    </source>
</reference>
<evidence type="ECO:0000313" key="1">
    <source>
        <dbReference type="EMBL" id="TYJ07133.1"/>
    </source>
</evidence>
<evidence type="ECO:0000313" key="2">
    <source>
        <dbReference type="Proteomes" id="UP000323597"/>
    </source>
</evidence>
<keyword evidence="2" id="KW-1185">Reference proteome</keyword>
<dbReference type="Proteomes" id="UP000323597">
    <property type="component" value="Chromosome A12"/>
</dbReference>
<gene>
    <name evidence="1" type="ORF">E1A91_A12G282800v1</name>
</gene>
<proteinExistence type="predicted"/>
<sequence length="52" mass="6502">MRMSHQSLRLKKELRRSWKTITMMLILWNLLKPRKKKTRMLKTKRLAKHRSI</sequence>
<accession>A0A5D2X000</accession>
<dbReference type="EMBL" id="CM017647">
    <property type="protein sequence ID" value="TYJ07133.1"/>
    <property type="molecule type" value="Genomic_DNA"/>
</dbReference>
<name>A0A5D2X000_GOSMU</name>
<protein>
    <submittedName>
        <fullName evidence="1">Uncharacterized protein</fullName>
    </submittedName>
</protein>
<organism evidence="1 2">
    <name type="scientific">Gossypium mustelinum</name>
    <name type="common">Cotton</name>
    <name type="synonym">Gossypium caicoense</name>
    <dbReference type="NCBI Taxonomy" id="34275"/>
    <lineage>
        <taxon>Eukaryota</taxon>
        <taxon>Viridiplantae</taxon>
        <taxon>Streptophyta</taxon>
        <taxon>Embryophyta</taxon>
        <taxon>Tracheophyta</taxon>
        <taxon>Spermatophyta</taxon>
        <taxon>Magnoliopsida</taxon>
        <taxon>eudicotyledons</taxon>
        <taxon>Gunneridae</taxon>
        <taxon>Pentapetalae</taxon>
        <taxon>rosids</taxon>
        <taxon>malvids</taxon>
        <taxon>Malvales</taxon>
        <taxon>Malvaceae</taxon>
        <taxon>Malvoideae</taxon>
        <taxon>Gossypium</taxon>
    </lineage>
</organism>
<dbReference type="AlphaFoldDB" id="A0A5D2X000"/>